<dbReference type="InterPro" id="IPR000209">
    <property type="entry name" value="Peptidase_S8/S53_dom"/>
</dbReference>
<accession>L1JS97</accession>
<dbReference type="Proteomes" id="UP000011087">
    <property type="component" value="Unassembled WGS sequence"/>
</dbReference>
<dbReference type="SUPFAM" id="SSF49785">
    <property type="entry name" value="Galactose-binding domain-like"/>
    <property type="match status" value="1"/>
</dbReference>
<evidence type="ECO:0000313" key="4">
    <source>
        <dbReference type="EMBL" id="EKX51302.1"/>
    </source>
</evidence>
<evidence type="ECO:0000256" key="2">
    <source>
        <dbReference type="SAM" id="SignalP"/>
    </source>
</evidence>
<keyword evidence="2" id="KW-0732">Signal</keyword>
<reference evidence="6" key="2">
    <citation type="submission" date="2012-11" db="EMBL/GenBank/DDBJ databases">
        <authorList>
            <person name="Kuo A."/>
            <person name="Curtis B.A."/>
            <person name="Tanifuji G."/>
            <person name="Burki F."/>
            <person name="Gruber A."/>
            <person name="Irimia M."/>
            <person name="Maruyama S."/>
            <person name="Arias M.C."/>
            <person name="Ball S.G."/>
            <person name="Gile G.H."/>
            <person name="Hirakawa Y."/>
            <person name="Hopkins J.F."/>
            <person name="Rensing S.A."/>
            <person name="Schmutz J."/>
            <person name="Symeonidi A."/>
            <person name="Elias M."/>
            <person name="Eveleigh R.J."/>
            <person name="Herman E.K."/>
            <person name="Klute M.J."/>
            <person name="Nakayama T."/>
            <person name="Obornik M."/>
            <person name="Reyes-Prieto A."/>
            <person name="Armbrust E.V."/>
            <person name="Aves S.J."/>
            <person name="Beiko R.G."/>
            <person name="Coutinho P."/>
            <person name="Dacks J.B."/>
            <person name="Durnford D.G."/>
            <person name="Fast N.M."/>
            <person name="Green B.R."/>
            <person name="Grisdale C."/>
            <person name="Hempe F."/>
            <person name="Henrissat B."/>
            <person name="Hoppner M.P."/>
            <person name="Ishida K.-I."/>
            <person name="Kim E."/>
            <person name="Koreny L."/>
            <person name="Kroth P.G."/>
            <person name="Liu Y."/>
            <person name="Malik S.-B."/>
            <person name="Maier U.G."/>
            <person name="McRose D."/>
            <person name="Mock T."/>
            <person name="Neilson J.A."/>
            <person name="Onodera N.T."/>
            <person name="Poole A.M."/>
            <person name="Pritham E.J."/>
            <person name="Richards T.A."/>
            <person name="Rocap G."/>
            <person name="Roy S.W."/>
            <person name="Sarai C."/>
            <person name="Schaack S."/>
            <person name="Shirato S."/>
            <person name="Slamovits C.H."/>
            <person name="Spencer D.F."/>
            <person name="Suzuki S."/>
            <person name="Worden A.Z."/>
            <person name="Zauner S."/>
            <person name="Barry K."/>
            <person name="Bell C."/>
            <person name="Bharti A.K."/>
            <person name="Crow J.A."/>
            <person name="Grimwood J."/>
            <person name="Kramer R."/>
            <person name="Lindquist E."/>
            <person name="Lucas S."/>
            <person name="Salamov A."/>
            <person name="McFadden G.I."/>
            <person name="Lane C.E."/>
            <person name="Keeling P.J."/>
            <person name="Gray M.W."/>
            <person name="Grigoriev I.V."/>
            <person name="Archibald J.M."/>
        </authorList>
    </citation>
    <scope>NUCLEOTIDE SEQUENCE</scope>
    <source>
        <strain evidence="6">CCMP2712</strain>
    </source>
</reference>
<comment type="similarity">
    <text evidence="1">Belongs to the peptidase S8 family.</text>
</comment>
<evidence type="ECO:0000313" key="5">
    <source>
        <dbReference type="EnsemblProtists" id="EKX51302"/>
    </source>
</evidence>
<dbReference type="Gene3D" id="3.40.50.200">
    <property type="entry name" value="Peptidase S8/S53 domain"/>
    <property type="match status" value="2"/>
</dbReference>
<sequence>MPPCQLLSSLAPLLVLCCLVSTVVPANTITHQDLADSRKIFVNGEAINTRNAPSLRDQSILLSHLRRLWKRDSIEQWYIQLSEDANVTLVEEVLQSKLVHYVPNMAYIILASEAVARRLVSLTGVLWVGKRDKAHMLSQYLGSAETVRIQNSFYPDDPSEGANFDDPIEGANSEVSLIVHLISRDVRSSLRMRRGARDILVGEDEIIGSLDESFILAMLSVDIVQASQDRLRVRVGSHENLEAVLQTLQLRAEVLFVEPKLRYFPHNSAGIQMLYDGTRTGSRDNSLYQRGLNGSGQVIGIADTGIDWDNCFYWDQDNSKLNPEAGKQPPFNSIDMSRRKIVSYNYIQDCAVCDMCPKDISLDRVDFVAPGGLLPSGSSRVTNFPAVESQSRFAPRLYDAIGASIEYNVIGVTSNYPSEYSAPGSGALDAQGQLQVFVLKRKDGPSFSTANPDYTKCLNQCDLISRNPTSPAGGLLLPPSVGGYVVIIVNRGVANGQGINLLLRGYLQMKTPQKPCGDQGDDRAGMAFAPTSHANEVAEASEFNGIAPAAKIYFSDLMQNADPNCNFASETCIKVNDVTVPLDIYSNLLQPAYDAGVRVHLDSWGCKVPQGQNHSYCAVYNAQAMDVDKFMWDHPDFLVVTAVGDGGALWTYDTVASPATCKNCISVGANYNFNEEYRVAATYRDPIADICPCTYPRECSKSDFIKGVYVTSANYQTLMQSIPPCCNDTVQVEYTLNSVEIPANEMFTLHIPNMSIFDANIQQYVKDNFQWASQGSSIQYEIEATPAPFATPNAGLETTRVQVMLFSRLDFFEYFESGVTTGLRPNPCMTSQQKQSAKAEVCLSRPASQEISQYLFQPGCSSVSYGGSTELDDVTCHLAECKRDPKPGDQLWYEGCPSDADGPINCCNDEFLMHFCLNQPCNETGYKLSRVVRHTSNLKKADSGYGIAIRNLALYKVIVTGKITIRKAEYPCTLTTCCEAQAACCSVNYTRASQVSDFCSQCKFADTAATCTPFESNEVPEWSGRGGLGKTEGPGAGRFKPDVVGPGDLVITANSDGNTQSNTDTPNGVQCKRRSSISTAAYGCSVTAADNYDEMAAVISASGTSISAGFIAGAVLLFRQYLADGYYPSGFRSPSASWTRPSASLLKAMVVNGASSIGGGVIVDKYQEPPACADPETCPVWVQPPPQKVRVSLSSSPNAYEGYGRPRLVDSLWFGDSAWSYWLKENEIDQQGYMHTYTFRLLAMNGEQPLRITLAYTDPPSTLGSSAPLVNDLDLVVQRTAQVMEFNTSTGTFSPTLVFELNYGNDALRQGVKDFTSTVEKIELKQHPESSITIVVVAYSLHQYQGQLKQAYSLVVAGLLRPKYYEWMQSPIKQKMLQLVANGNAAGWKQFDVFGVNYVLLRDLKILFPTVIEEEQETRGG</sequence>
<dbReference type="PANTHER" id="PTHR43399">
    <property type="entry name" value="SUBTILISIN-RELATED"/>
    <property type="match status" value="1"/>
</dbReference>
<reference evidence="4 6" key="1">
    <citation type="journal article" date="2012" name="Nature">
        <title>Algal genomes reveal evolutionary mosaicism and the fate of nucleomorphs.</title>
        <authorList>
            <consortium name="DOE Joint Genome Institute"/>
            <person name="Curtis B.A."/>
            <person name="Tanifuji G."/>
            <person name="Burki F."/>
            <person name="Gruber A."/>
            <person name="Irimia M."/>
            <person name="Maruyama S."/>
            <person name="Arias M.C."/>
            <person name="Ball S.G."/>
            <person name="Gile G.H."/>
            <person name="Hirakawa Y."/>
            <person name="Hopkins J.F."/>
            <person name="Kuo A."/>
            <person name="Rensing S.A."/>
            <person name="Schmutz J."/>
            <person name="Symeonidi A."/>
            <person name="Elias M."/>
            <person name="Eveleigh R.J."/>
            <person name="Herman E.K."/>
            <person name="Klute M.J."/>
            <person name="Nakayama T."/>
            <person name="Obornik M."/>
            <person name="Reyes-Prieto A."/>
            <person name="Armbrust E.V."/>
            <person name="Aves S.J."/>
            <person name="Beiko R.G."/>
            <person name="Coutinho P."/>
            <person name="Dacks J.B."/>
            <person name="Durnford D.G."/>
            <person name="Fast N.M."/>
            <person name="Green B.R."/>
            <person name="Grisdale C.J."/>
            <person name="Hempel F."/>
            <person name="Henrissat B."/>
            <person name="Hoppner M.P."/>
            <person name="Ishida K."/>
            <person name="Kim E."/>
            <person name="Koreny L."/>
            <person name="Kroth P.G."/>
            <person name="Liu Y."/>
            <person name="Malik S.B."/>
            <person name="Maier U.G."/>
            <person name="McRose D."/>
            <person name="Mock T."/>
            <person name="Neilson J.A."/>
            <person name="Onodera N.T."/>
            <person name="Poole A.M."/>
            <person name="Pritham E.J."/>
            <person name="Richards T.A."/>
            <person name="Rocap G."/>
            <person name="Roy S.W."/>
            <person name="Sarai C."/>
            <person name="Schaack S."/>
            <person name="Shirato S."/>
            <person name="Slamovits C.H."/>
            <person name="Spencer D.F."/>
            <person name="Suzuki S."/>
            <person name="Worden A.Z."/>
            <person name="Zauner S."/>
            <person name="Barry K."/>
            <person name="Bell C."/>
            <person name="Bharti A.K."/>
            <person name="Crow J.A."/>
            <person name="Grimwood J."/>
            <person name="Kramer R."/>
            <person name="Lindquist E."/>
            <person name="Lucas S."/>
            <person name="Salamov A."/>
            <person name="McFadden G.I."/>
            <person name="Lane C.E."/>
            <person name="Keeling P.J."/>
            <person name="Gray M.W."/>
            <person name="Grigoriev I.V."/>
            <person name="Archibald J.M."/>
        </authorList>
    </citation>
    <scope>NUCLEOTIDE SEQUENCE</scope>
    <source>
        <strain evidence="4 6">CCMP2712</strain>
    </source>
</reference>
<protein>
    <recommendedName>
        <fullName evidence="3">Peptidase S8/S53 domain-containing protein</fullName>
    </recommendedName>
</protein>
<dbReference type="GO" id="GO:0004252">
    <property type="term" value="F:serine-type endopeptidase activity"/>
    <property type="evidence" value="ECO:0007669"/>
    <property type="project" value="InterPro"/>
</dbReference>
<dbReference type="InterPro" id="IPR051048">
    <property type="entry name" value="Peptidase_S8/S53_subtilisin"/>
</dbReference>
<dbReference type="SUPFAM" id="SSF52743">
    <property type="entry name" value="Subtilisin-like"/>
    <property type="match status" value="1"/>
</dbReference>
<reference evidence="5" key="3">
    <citation type="submission" date="2015-06" db="UniProtKB">
        <authorList>
            <consortium name="EnsemblProtists"/>
        </authorList>
    </citation>
    <scope>IDENTIFICATION</scope>
</reference>
<evidence type="ECO:0000256" key="1">
    <source>
        <dbReference type="ARBA" id="ARBA00011073"/>
    </source>
</evidence>
<organism evidence="4">
    <name type="scientific">Guillardia theta (strain CCMP2712)</name>
    <name type="common">Cryptophyte</name>
    <dbReference type="NCBI Taxonomy" id="905079"/>
    <lineage>
        <taxon>Eukaryota</taxon>
        <taxon>Cryptophyceae</taxon>
        <taxon>Pyrenomonadales</taxon>
        <taxon>Geminigeraceae</taxon>
        <taxon>Guillardia</taxon>
    </lineage>
</organism>
<dbReference type="PANTHER" id="PTHR43399:SF4">
    <property type="entry name" value="CELL WALL-ASSOCIATED PROTEASE"/>
    <property type="match status" value="1"/>
</dbReference>
<dbReference type="EMBL" id="JH992976">
    <property type="protein sequence ID" value="EKX51302.1"/>
    <property type="molecule type" value="Genomic_DNA"/>
</dbReference>
<feature type="chain" id="PRO_5008771708" description="Peptidase S8/S53 domain-containing protein" evidence="2">
    <location>
        <begin position="26"/>
        <end position="1421"/>
    </location>
</feature>
<keyword evidence="6" id="KW-1185">Reference proteome</keyword>
<dbReference type="EnsemblProtists" id="EKX51302">
    <property type="protein sequence ID" value="EKX51302"/>
    <property type="gene ID" value="GUITHDRAFT_134780"/>
</dbReference>
<dbReference type="RefSeq" id="XP_005838282.1">
    <property type="nucleotide sequence ID" value="XM_005838225.1"/>
</dbReference>
<dbReference type="GeneID" id="17307732"/>
<dbReference type="InterPro" id="IPR008979">
    <property type="entry name" value="Galactose-bd-like_sf"/>
</dbReference>
<proteinExistence type="inferred from homology"/>
<evidence type="ECO:0000259" key="3">
    <source>
        <dbReference type="Pfam" id="PF00082"/>
    </source>
</evidence>
<dbReference type="Gene3D" id="2.60.120.380">
    <property type="match status" value="1"/>
</dbReference>
<dbReference type="PaxDb" id="55529-EKX51302"/>
<dbReference type="OrthoDB" id="3556949at2759"/>
<evidence type="ECO:0000313" key="6">
    <source>
        <dbReference type="Proteomes" id="UP000011087"/>
    </source>
</evidence>
<dbReference type="Pfam" id="PF00082">
    <property type="entry name" value="Peptidase_S8"/>
    <property type="match status" value="1"/>
</dbReference>
<feature type="domain" description="Peptidase S8/S53" evidence="3">
    <location>
        <begin position="532"/>
        <end position="672"/>
    </location>
</feature>
<dbReference type="KEGG" id="gtt:GUITHDRAFT_134780"/>
<feature type="signal peptide" evidence="2">
    <location>
        <begin position="1"/>
        <end position="25"/>
    </location>
</feature>
<dbReference type="HOGENOM" id="CLU_253090_0_0_1"/>
<dbReference type="InterPro" id="IPR036852">
    <property type="entry name" value="Peptidase_S8/S53_dom_sf"/>
</dbReference>
<name>L1JS97_GUITC</name>
<dbReference type="GO" id="GO:0006508">
    <property type="term" value="P:proteolysis"/>
    <property type="evidence" value="ECO:0007669"/>
    <property type="project" value="InterPro"/>
</dbReference>
<gene>
    <name evidence="4" type="ORF">GUITHDRAFT_134780</name>
</gene>